<feature type="signal peptide" evidence="1">
    <location>
        <begin position="1"/>
        <end position="16"/>
    </location>
</feature>
<organism evidence="2 3">
    <name type="scientific">Hyaloscypha bicolor E</name>
    <dbReference type="NCBI Taxonomy" id="1095630"/>
    <lineage>
        <taxon>Eukaryota</taxon>
        <taxon>Fungi</taxon>
        <taxon>Dikarya</taxon>
        <taxon>Ascomycota</taxon>
        <taxon>Pezizomycotina</taxon>
        <taxon>Leotiomycetes</taxon>
        <taxon>Helotiales</taxon>
        <taxon>Hyaloscyphaceae</taxon>
        <taxon>Hyaloscypha</taxon>
        <taxon>Hyaloscypha bicolor</taxon>
    </lineage>
</organism>
<sequence>MSTFALSVFFLSFSLSSCFFALSLFQREGRGLNTAITSTVYITRMETEGVEA</sequence>
<evidence type="ECO:0000256" key="1">
    <source>
        <dbReference type="SAM" id="SignalP"/>
    </source>
</evidence>
<evidence type="ECO:0000313" key="3">
    <source>
        <dbReference type="Proteomes" id="UP000235371"/>
    </source>
</evidence>
<keyword evidence="1" id="KW-0732">Signal</keyword>
<feature type="chain" id="PRO_5014329653" evidence="1">
    <location>
        <begin position="17"/>
        <end position="52"/>
    </location>
</feature>
<dbReference type="AlphaFoldDB" id="A0A2J6TKG1"/>
<dbReference type="Proteomes" id="UP000235371">
    <property type="component" value="Unassembled WGS sequence"/>
</dbReference>
<keyword evidence="3" id="KW-1185">Reference proteome</keyword>
<evidence type="ECO:0000313" key="2">
    <source>
        <dbReference type="EMBL" id="PMD63478.1"/>
    </source>
</evidence>
<reference evidence="2 3" key="1">
    <citation type="submission" date="2016-04" db="EMBL/GenBank/DDBJ databases">
        <title>A degradative enzymes factory behind the ericoid mycorrhizal symbiosis.</title>
        <authorList>
            <consortium name="DOE Joint Genome Institute"/>
            <person name="Martino E."/>
            <person name="Morin E."/>
            <person name="Grelet G."/>
            <person name="Kuo A."/>
            <person name="Kohler A."/>
            <person name="Daghino S."/>
            <person name="Barry K."/>
            <person name="Choi C."/>
            <person name="Cichocki N."/>
            <person name="Clum A."/>
            <person name="Copeland A."/>
            <person name="Hainaut M."/>
            <person name="Haridas S."/>
            <person name="Labutti K."/>
            <person name="Lindquist E."/>
            <person name="Lipzen A."/>
            <person name="Khouja H.-R."/>
            <person name="Murat C."/>
            <person name="Ohm R."/>
            <person name="Olson A."/>
            <person name="Spatafora J."/>
            <person name="Veneault-Fourrey C."/>
            <person name="Henrissat B."/>
            <person name="Grigoriev I."/>
            <person name="Martin F."/>
            <person name="Perotto S."/>
        </authorList>
    </citation>
    <scope>NUCLEOTIDE SEQUENCE [LARGE SCALE GENOMIC DNA]</scope>
    <source>
        <strain evidence="2 3">E</strain>
    </source>
</reference>
<proteinExistence type="predicted"/>
<protein>
    <submittedName>
        <fullName evidence="2">Uncharacterized protein</fullName>
    </submittedName>
</protein>
<dbReference type="EMBL" id="KZ613780">
    <property type="protein sequence ID" value="PMD63478.1"/>
    <property type="molecule type" value="Genomic_DNA"/>
</dbReference>
<accession>A0A2J6TKG1</accession>
<dbReference type="RefSeq" id="XP_024740382.1">
    <property type="nucleotide sequence ID" value="XM_024879619.1"/>
</dbReference>
<dbReference type="GeneID" id="36587696"/>
<dbReference type="InParanoid" id="A0A2J6TKG1"/>
<name>A0A2J6TKG1_9HELO</name>
<gene>
    <name evidence="2" type="ORF">K444DRAFT_609686</name>
</gene>